<dbReference type="AlphaFoldDB" id="A0A1G7EV38"/>
<dbReference type="RefSeq" id="WP_093037708.1">
    <property type="nucleotide sequence ID" value="NZ_FMZV01000027.1"/>
</dbReference>
<dbReference type="Gene3D" id="3.40.190.170">
    <property type="entry name" value="Bacterial extracellular solute-binding protein, family 7"/>
    <property type="match status" value="1"/>
</dbReference>
<proteinExistence type="inferred from homology"/>
<evidence type="ECO:0000256" key="6">
    <source>
        <dbReference type="SAM" id="SignalP"/>
    </source>
</evidence>
<dbReference type="Pfam" id="PF03480">
    <property type="entry name" value="DctP"/>
    <property type="match status" value="1"/>
</dbReference>
<sequence length="326" mass="34813">MKHLALSALIAATLALPVSAETIRIAMNDAEDIVTNGEFAFVEGFRPVAEAGGFTVEVFPSNALGNEEERLSQTTQGLIHINLGAATAPASMSPLLRMTILPFLFASTEEFDAVMARTELLGNLNSPLLENGVRIAGFNVRGLDAGFFNTKTPVATVEDLQGLRMRALNKGQVAFFGALGVSSTIVDWSEVSNALQTGVVDGYVNPPNSALRTGHTEFLRHYTPAALAPSFRAVMVSEDWYAGLSDEARATIDAALAAGFKANRDWLPGWAAQVDARFAEAGVTVTELAPGERDRLVEMSTPIHAQLLGEEGLERVMGALNQIRGQ</sequence>
<dbReference type="NCBIfam" id="NF037995">
    <property type="entry name" value="TRAP_S1"/>
    <property type="match status" value="1"/>
</dbReference>
<reference evidence="8" key="1">
    <citation type="submission" date="2016-10" db="EMBL/GenBank/DDBJ databases">
        <authorList>
            <person name="Varghese N."/>
            <person name="Submissions S."/>
        </authorList>
    </citation>
    <scope>NUCLEOTIDE SEQUENCE [LARGE SCALE GENOMIC DNA]</scope>
    <source>
        <strain evidence="8">CGMCC 1.9108</strain>
    </source>
</reference>
<feature type="signal peptide" evidence="6">
    <location>
        <begin position="1"/>
        <end position="20"/>
    </location>
</feature>
<evidence type="ECO:0000256" key="2">
    <source>
        <dbReference type="ARBA" id="ARBA00009023"/>
    </source>
</evidence>
<name>A0A1G7EV38_9RHOB</name>
<evidence type="ECO:0000313" key="7">
    <source>
        <dbReference type="EMBL" id="SDE67305.1"/>
    </source>
</evidence>
<keyword evidence="8" id="KW-1185">Reference proteome</keyword>
<dbReference type="CDD" id="cd13603">
    <property type="entry name" value="PBP2_TRAP_Siap_TeaA_like"/>
    <property type="match status" value="1"/>
</dbReference>
<dbReference type="EMBL" id="FMZV01000027">
    <property type="protein sequence ID" value="SDE67305.1"/>
    <property type="molecule type" value="Genomic_DNA"/>
</dbReference>
<dbReference type="InterPro" id="IPR018389">
    <property type="entry name" value="DctP_fam"/>
</dbReference>
<dbReference type="PANTHER" id="PTHR33376">
    <property type="match status" value="1"/>
</dbReference>
<evidence type="ECO:0000256" key="5">
    <source>
        <dbReference type="ARBA" id="ARBA00022764"/>
    </source>
</evidence>
<accession>A0A1G7EV38</accession>
<dbReference type="Proteomes" id="UP000199628">
    <property type="component" value="Unassembled WGS sequence"/>
</dbReference>
<keyword evidence="3" id="KW-0813">Transport</keyword>
<dbReference type="PANTHER" id="PTHR33376:SF7">
    <property type="entry name" value="C4-DICARBOXYLATE-BINDING PROTEIN DCTB"/>
    <property type="match status" value="1"/>
</dbReference>
<comment type="subcellular location">
    <subcellularLocation>
        <location evidence="1">Periplasm</location>
    </subcellularLocation>
</comment>
<dbReference type="STRING" id="639004.SAMN04488239_12716"/>
<comment type="similarity">
    <text evidence="2">Belongs to the bacterial solute-binding protein 7 family.</text>
</comment>
<dbReference type="InterPro" id="IPR038404">
    <property type="entry name" value="TRAP_DctP_sf"/>
</dbReference>
<keyword evidence="5" id="KW-0574">Periplasm</keyword>
<dbReference type="OrthoDB" id="8673861at2"/>
<evidence type="ECO:0000256" key="3">
    <source>
        <dbReference type="ARBA" id="ARBA00022448"/>
    </source>
</evidence>
<evidence type="ECO:0000313" key="8">
    <source>
        <dbReference type="Proteomes" id="UP000199628"/>
    </source>
</evidence>
<gene>
    <name evidence="7" type="ORF">SAMN04488239_12716</name>
</gene>
<evidence type="ECO:0000256" key="4">
    <source>
        <dbReference type="ARBA" id="ARBA00022729"/>
    </source>
</evidence>
<protein>
    <submittedName>
        <fullName evidence="7">TRAP-type C4-dicarboxylate transport system, substrate-binding protein</fullName>
    </submittedName>
</protein>
<evidence type="ECO:0000256" key="1">
    <source>
        <dbReference type="ARBA" id="ARBA00004418"/>
    </source>
</evidence>
<organism evidence="7 8">
    <name type="scientific">Ruegeria marina</name>
    <dbReference type="NCBI Taxonomy" id="639004"/>
    <lineage>
        <taxon>Bacteria</taxon>
        <taxon>Pseudomonadati</taxon>
        <taxon>Pseudomonadota</taxon>
        <taxon>Alphaproteobacteria</taxon>
        <taxon>Rhodobacterales</taxon>
        <taxon>Roseobacteraceae</taxon>
        <taxon>Ruegeria</taxon>
    </lineage>
</organism>
<dbReference type="GO" id="GO:0055085">
    <property type="term" value="P:transmembrane transport"/>
    <property type="evidence" value="ECO:0007669"/>
    <property type="project" value="InterPro"/>
</dbReference>
<feature type="chain" id="PRO_5011580159" evidence="6">
    <location>
        <begin position="21"/>
        <end position="326"/>
    </location>
</feature>
<keyword evidence="4 6" id="KW-0732">Signal</keyword>
<dbReference type="GO" id="GO:0042597">
    <property type="term" value="C:periplasmic space"/>
    <property type="evidence" value="ECO:0007669"/>
    <property type="project" value="UniProtKB-SubCell"/>
</dbReference>